<dbReference type="PROSITE" id="PS50158">
    <property type="entry name" value="ZF_CCHC"/>
    <property type="match status" value="1"/>
</dbReference>
<reference evidence="4 5" key="1">
    <citation type="submission" date="2024-02" db="EMBL/GenBank/DDBJ databases">
        <authorList>
            <person name="Vignale AGUSTIN F."/>
            <person name="Sosa J E."/>
            <person name="Modenutti C."/>
        </authorList>
    </citation>
    <scope>NUCLEOTIDE SEQUENCE [LARGE SCALE GENOMIC DNA]</scope>
</reference>
<evidence type="ECO:0000313" key="5">
    <source>
        <dbReference type="Proteomes" id="UP001642360"/>
    </source>
</evidence>
<evidence type="ECO:0000259" key="3">
    <source>
        <dbReference type="PROSITE" id="PS50158"/>
    </source>
</evidence>
<evidence type="ECO:0000313" key="4">
    <source>
        <dbReference type="EMBL" id="CAK9188040.1"/>
    </source>
</evidence>
<keyword evidence="5" id="KW-1185">Reference proteome</keyword>
<name>A0ABC8V3V9_9AQUA</name>
<evidence type="ECO:0000256" key="2">
    <source>
        <dbReference type="SAM" id="MobiDB-lite"/>
    </source>
</evidence>
<protein>
    <recommendedName>
        <fullName evidence="3">CCHC-type domain-containing protein</fullName>
    </recommendedName>
</protein>
<keyword evidence="1" id="KW-0862">Zinc</keyword>
<comment type="caution">
    <text evidence="4">The sequence shown here is derived from an EMBL/GenBank/DDBJ whole genome shotgun (WGS) entry which is preliminary data.</text>
</comment>
<keyword evidence="1" id="KW-0863">Zinc-finger</keyword>
<accession>A0ABC8V3V9</accession>
<proteinExistence type="predicted"/>
<sequence length="111" mass="12847">MHSLYFWMPMREAPRIQLRYQSLENFCYRCGIIGHEKSNCIFESPIDKHTKYNQQLRASPWKTGNIHHTTKVHLSPKNSSEKGLSPPTLNDHLRLKLSRVSPCLDNSSPNG</sequence>
<dbReference type="GO" id="GO:0008270">
    <property type="term" value="F:zinc ion binding"/>
    <property type="evidence" value="ECO:0007669"/>
    <property type="project" value="UniProtKB-KW"/>
</dbReference>
<organism evidence="4 5">
    <name type="scientific">Ilex paraguariensis</name>
    <name type="common">yerba mate</name>
    <dbReference type="NCBI Taxonomy" id="185542"/>
    <lineage>
        <taxon>Eukaryota</taxon>
        <taxon>Viridiplantae</taxon>
        <taxon>Streptophyta</taxon>
        <taxon>Embryophyta</taxon>
        <taxon>Tracheophyta</taxon>
        <taxon>Spermatophyta</taxon>
        <taxon>Magnoliopsida</taxon>
        <taxon>eudicotyledons</taxon>
        <taxon>Gunneridae</taxon>
        <taxon>Pentapetalae</taxon>
        <taxon>asterids</taxon>
        <taxon>campanulids</taxon>
        <taxon>Aquifoliales</taxon>
        <taxon>Aquifoliaceae</taxon>
        <taxon>Ilex</taxon>
    </lineage>
</organism>
<feature type="region of interest" description="Disordered" evidence="2">
    <location>
        <begin position="67"/>
        <end position="91"/>
    </location>
</feature>
<gene>
    <name evidence="4" type="ORF">ILEXP_LOCUS58670</name>
</gene>
<dbReference type="Pfam" id="PF14392">
    <property type="entry name" value="zf-CCHC_4"/>
    <property type="match status" value="1"/>
</dbReference>
<dbReference type="InterPro" id="IPR001878">
    <property type="entry name" value="Znf_CCHC"/>
</dbReference>
<dbReference type="InterPro" id="IPR025836">
    <property type="entry name" value="Zn_knuckle_CX2CX4HX4C"/>
</dbReference>
<dbReference type="EMBL" id="CAUOFW020010279">
    <property type="protein sequence ID" value="CAK9188040.1"/>
    <property type="molecule type" value="Genomic_DNA"/>
</dbReference>
<evidence type="ECO:0000256" key="1">
    <source>
        <dbReference type="PROSITE-ProRule" id="PRU00047"/>
    </source>
</evidence>
<dbReference type="AlphaFoldDB" id="A0ABC8V3V9"/>
<keyword evidence="1" id="KW-0479">Metal-binding</keyword>
<dbReference type="Proteomes" id="UP001642360">
    <property type="component" value="Unassembled WGS sequence"/>
</dbReference>
<feature type="domain" description="CCHC-type" evidence="3">
    <location>
        <begin position="27"/>
        <end position="40"/>
    </location>
</feature>